<dbReference type="InterPro" id="IPR028066">
    <property type="entry name" value="TMEM187"/>
</dbReference>
<keyword evidence="1" id="KW-0812">Transmembrane</keyword>
<proteinExistence type="evidence at transcript level"/>
<feature type="transmembrane region" description="Helical" evidence="1">
    <location>
        <begin position="154"/>
        <end position="170"/>
    </location>
</feature>
<keyword evidence="1" id="KW-0472">Membrane</keyword>
<evidence type="ECO:0000256" key="1">
    <source>
        <dbReference type="SAM" id="Phobius"/>
    </source>
</evidence>
<organism evidence="2">
    <name type="scientific">Phallusia mammillata</name>
    <dbReference type="NCBI Taxonomy" id="59560"/>
    <lineage>
        <taxon>Eukaryota</taxon>
        <taxon>Metazoa</taxon>
        <taxon>Chordata</taxon>
        <taxon>Tunicata</taxon>
        <taxon>Ascidiacea</taxon>
        <taxon>Phlebobranchia</taxon>
        <taxon>Ascidiidae</taxon>
        <taxon>Phallusia</taxon>
    </lineage>
</organism>
<dbReference type="EMBL" id="LR786816">
    <property type="protein sequence ID" value="CAB3262678.1"/>
    <property type="molecule type" value="mRNA"/>
</dbReference>
<evidence type="ECO:0000313" key="2">
    <source>
        <dbReference type="EMBL" id="CAB3262678.1"/>
    </source>
</evidence>
<gene>
    <name evidence="2" type="primary">LOC100181757</name>
</gene>
<dbReference type="AlphaFoldDB" id="A0A6F9DI69"/>
<reference evidence="2" key="1">
    <citation type="submission" date="2020-04" db="EMBL/GenBank/DDBJ databases">
        <authorList>
            <person name="Neveu A P."/>
        </authorList>
    </citation>
    <scope>NUCLEOTIDE SEQUENCE</scope>
    <source>
        <tissue evidence="2">Whole embryo</tissue>
    </source>
</reference>
<feature type="transmembrane region" description="Helical" evidence="1">
    <location>
        <begin position="82"/>
        <end position="105"/>
    </location>
</feature>
<keyword evidence="1" id="KW-1133">Transmembrane helix</keyword>
<dbReference type="Pfam" id="PF15100">
    <property type="entry name" value="TMEM187"/>
    <property type="match status" value="1"/>
</dbReference>
<sequence length="265" mass="30585">MNNTSKTMEVPIQFQFIAPSTVLMLMVIGTGLVDQVYTDVDLSKRISIEDGALWMCFLFFVTVACIWRSYQARQLANGGKITGMDVEFVAVLNAFTFAQLATAFGEFRLSIEPEKNSVVIRRLNAVGDWSLLLFLGWTVIWGRHLRRGWDFQHNLVIYAASLLGYVPIVIHRTSFYFVLGVAITLSCIALYETYKIHYYRNNVKKLFYSLLPLTICFYIFRLLAYIFAGYGWYLTYAHITLFALMSSLTNRLYVQILKEVNEHKH</sequence>
<feature type="transmembrane region" description="Helical" evidence="1">
    <location>
        <begin position="176"/>
        <end position="194"/>
    </location>
</feature>
<dbReference type="PANTHER" id="PTHR15066">
    <property type="entry name" value="TRANSMEMBRANE PROTEIN 187"/>
    <property type="match status" value="1"/>
</dbReference>
<feature type="transmembrane region" description="Helical" evidence="1">
    <location>
        <begin position="52"/>
        <end position="70"/>
    </location>
</feature>
<feature type="transmembrane region" description="Helical" evidence="1">
    <location>
        <begin position="12"/>
        <end position="32"/>
    </location>
</feature>
<name>A0A6F9DI69_9ASCI</name>
<feature type="transmembrane region" description="Helical" evidence="1">
    <location>
        <begin position="233"/>
        <end position="254"/>
    </location>
</feature>
<feature type="transmembrane region" description="Helical" evidence="1">
    <location>
        <begin position="206"/>
        <end position="227"/>
    </location>
</feature>
<feature type="transmembrane region" description="Helical" evidence="1">
    <location>
        <begin position="125"/>
        <end position="142"/>
    </location>
</feature>
<accession>A0A6F9DI69</accession>
<protein>
    <submittedName>
        <fullName evidence="2">Uncharacterized protein LOC100181757</fullName>
    </submittedName>
</protein>
<dbReference type="GO" id="GO:0030133">
    <property type="term" value="C:transport vesicle"/>
    <property type="evidence" value="ECO:0007669"/>
    <property type="project" value="TreeGrafter"/>
</dbReference>
<dbReference type="PANTHER" id="PTHR15066:SF0">
    <property type="entry name" value="TRANSMEMBRANE PROTEIN 187"/>
    <property type="match status" value="1"/>
</dbReference>